<dbReference type="InterPro" id="IPR000387">
    <property type="entry name" value="Tyr_Pase_dom"/>
</dbReference>
<dbReference type="EC" id="3.1.3.48" evidence="4"/>
<dbReference type="SUPFAM" id="SSF52799">
    <property type="entry name" value="(Phosphotyrosine protein) phosphatases II"/>
    <property type="match status" value="1"/>
</dbReference>
<accession>A0A1D2MYD1</accession>
<evidence type="ECO:0000256" key="10">
    <source>
        <dbReference type="SAM" id="MobiDB-lite"/>
    </source>
</evidence>
<comment type="subcellular location">
    <subcellularLocation>
        <location evidence="2">Cell junction</location>
    </subcellularLocation>
    <subcellularLocation>
        <location evidence="1">Cytoplasm</location>
        <location evidence="1">Cytoskeleton</location>
    </subcellularLocation>
</comment>
<dbReference type="InterPro" id="IPR029071">
    <property type="entry name" value="Ubiquitin-like_domsf"/>
</dbReference>
<keyword evidence="5" id="KW-0963">Cytoplasm</keyword>
<dbReference type="SUPFAM" id="SSF50156">
    <property type="entry name" value="PDZ domain-like"/>
    <property type="match status" value="1"/>
</dbReference>
<dbReference type="SUPFAM" id="SSF54236">
    <property type="entry name" value="Ubiquitin-like"/>
    <property type="match status" value="1"/>
</dbReference>
<feature type="region of interest" description="Disordered" evidence="10">
    <location>
        <begin position="493"/>
        <end position="516"/>
    </location>
</feature>
<dbReference type="FunFam" id="2.30.29.30:FF:000002">
    <property type="entry name" value="Band 4.1-like protein 5 isoform 1"/>
    <property type="match status" value="1"/>
</dbReference>
<gene>
    <name evidence="15" type="ORF">Ocin01_09014</name>
</gene>
<evidence type="ECO:0000256" key="4">
    <source>
        <dbReference type="ARBA" id="ARBA00013064"/>
    </source>
</evidence>
<evidence type="ECO:0000259" key="11">
    <source>
        <dbReference type="PROSITE" id="PS50055"/>
    </source>
</evidence>
<dbReference type="InterPro" id="IPR014352">
    <property type="entry name" value="FERM/acyl-CoA-bd_prot_sf"/>
</dbReference>
<dbReference type="SMART" id="SM01195">
    <property type="entry name" value="FA"/>
    <property type="match status" value="1"/>
</dbReference>
<evidence type="ECO:0000256" key="3">
    <source>
        <dbReference type="ARBA" id="ARBA00009649"/>
    </source>
</evidence>
<reference evidence="15 16" key="1">
    <citation type="journal article" date="2016" name="Genome Biol. Evol.">
        <title>Gene Family Evolution Reflects Adaptation to Soil Environmental Stressors in the Genome of the Collembolan Orchesella cincta.</title>
        <authorList>
            <person name="Faddeeva-Vakhrusheva A."/>
            <person name="Derks M.F."/>
            <person name="Anvar S.Y."/>
            <person name="Agamennone V."/>
            <person name="Suring W."/>
            <person name="Smit S."/>
            <person name="van Straalen N.M."/>
            <person name="Roelofs D."/>
        </authorList>
    </citation>
    <scope>NUCLEOTIDE SEQUENCE [LARGE SCALE GENOMIC DNA]</scope>
    <source>
        <tissue evidence="15">Mixed pool</tissue>
    </source>
</reference>
<dbReference type="InterPro" id="IPR000242">
    <property type="entry name" value="PTP_cat"/>
</dbReference>
<dbReference type="Gene3D" id="3.90.190.10">
    <property type="entry name" value="Protein tyrosine phosphatase superfamily"/>
    <property type="match status" value="1"/>
</dbReference>
<dbReference type="SMART" id="SM00228">
    <property type="entry name" value="PDZ"/>
    <property type="match status" value="1"/>
</dbReference>
<dbReference type="InterPro" id="IPR019748">
    <property type="entry name" value="FERM_central"/>
</dbReference>
<evidence type="ECO:0000256" key="6">
    <source>
        <dbReference type="ARBA" id="ARBA00022801"/>
    </source>
</evidence>
<evidence type="ECO:0000259" key="14">
    <source>
        <dbReference type="PROSITE" id="PS50106"/>
    </source>
</evidence>
<comment type="similarity">
    <text evidence="3">Belongs to the protein-tyrosine phosphatase family. Non-receptor class subfamily.</text>
</comment>
<dbReference type="Pfam" id="PF00595">
    <property type="entry name" value="PDZ"/>
    <property type="match status" value="1"/>
</dbReference>
<evidence type="ECO:0000256" key="5">
    <source>
        <dbReference type="ARBA" id="ARBA00022490"/>
    </source>
</evidence>
<feature type="compositionally biased region" description="Low complexity" evidence="10">
    <location>
        <begin position="496"/>
        <end position="505"/>
    </location>
</feature>
<dbReference type="Pfam" id="PF08736">
    <property type="entry name" value="FA"/>
    <property type="match status" value="1"/>
</dbReference>
<dbReference type="InterPro" id="IPR019749">
    <property type="entry name" value="Band_41_domain"/>
</dbReference>
<dbReference type="InterPro" id="IPR036034">
    <property type="entry name" value="PDZ_sf"/>
</dbReference>
<dbReference type="InterPro" id="IPR014847">
    <property type="entry name" value="FA"/>
</dbReference>
<dbReference type="Gene3D" id="1.20.80.10">
    <property type="match status" value="1"/>
</dbReference>
<dbReference type="STRING" id="48709.A0A1D2MYD1"/>
<feature type="domain" description="Tyrosine-protein phosphatase" evidence="11">
    <location>
        <begin position="832"/>
        <end position="1091"/>
    </location>
</feature>
<dbReference type="SMART" id="SM00404">
    <property type="entry name" value="PTPc_motif"/>
    <property type="match status" value="1"/>
</dbReference>
<dbReference type="SUPFAM" id="SSF50729">
    <property type="entry name" value="PH domain-like"/>
    <property type="match status" value="1"/>
</dbReference>
<dbReference type="Gene3D" id="2.30.42.10">
    <property type="match status" value="1"/>
</dbReference>
<dbReference type="Pfam" id="PF00373">
    <property type="entry name" value="FERM_M"/>
    <property type="match status" value="1"/>
</dbReference>
<dbReference type="InterPro" id="IPR018980">
    <property type="entry name" value="FERM_PH-like_C"/>
</dbReference>
<keyword evidence="6" id="KW-0378">Hydrolase</keyword>
<dbReference type="GO" id="GO:0048666">
    <property type="term" value="P:neuron development"/>
    <property type="evidence" value="ECO:0007669"/>
    <property type="project" value="UniProtKB-ARBA"/>
</dbReference>
<evidence type="ECO:0000256" key="2">
    <source>
        <dbReference type="ARBA" id="ARBA00004282"/>
    </source>
</evidence>
<protein>
    <recommendedName>
        <fullName evidence="4">protein-tyrosine-phosphatase</fullName>
        <ecNumber evidence="4">3.1.3.48</ecNumber>
    </recommendedName>
</protein>
<dbReference type="GO" id="GO:0005856">
    <property type="term" value="C:cytoskeleton"/>
    <property type="evidence" value="ECO:0007669"/>
    <property type="project" value="UniProtKB-SubCell"/>
</dbReference>
<keyword evidence="8" id="KW-0965">Cell junction</keyword>
<dbReference type="SUPFAM" id="SSF47031">
    <property type="entry name" value="Second domain of FERM"/>
    <property type="match status" value="1"/>
</dbReference>
<dbReference type="Pfam" id="PF09379">
    <property type="entry name" value="FERM_N"/>
    <property type="match status" value="1"/>
</dbReference>
<dbReference type="InterPro" id="IPR001478">
    <property type="entry name" value="PDZ"/>
</dbReference>
<dbReference type="Pfam" id="PF09380">
    <property type="entry name" value="FERM_C"/>
    <property type="match status" value="1"/>
</dbReference>
<dbReference type="Gene3D" id="2.30.29.30">
    <property type="entry name" value="Pleckstrin-homology domain (PH domain)/Phosphotyrosine-binding domain (PTB)"/>
    <property type="match status" value="1"/>
</dbReference>
<dbReference type="GO" id="GO:0009887">
    <property type="term" value="P:animal organ morphogenesis"/>
    <property type="evidence" value="ECO:0007669"/>
    <property type="project" value="UniProtKB-ARBA"/>
</dbReference>
<dbReference type="AlphaFoldDB" id="A0A1D2MYD1"/>
<dbReference type="InterPro" id="IPR035963">
    <property type="entry name" value="FERM_2"/>
</dbReference>
<keyword evidence="7" id="KW-0904">Protein phosphatase</keyword>
<comment type="caution">
    <text evidence="15">The sequence shown here is derived from an EMBL/GenBank/DDBJ whole genome shotgun (WGS) entry which is preliminary data.</text>
</comment>
<evidence type="ECO:0000313" key="16">
    <source>
        <dbReference type="Proteomes" id="UP000094527"/>
    </source>
</evidence>
<dbReference type="InterPro" id="IPR016130">
    <property type="entry name" value="Tyr_Pase_AS"/>
</dbReference>
<keyword evidence="9" id="KW-0206">Cytoskeleton</keyword>
<dbReference type="InterPro" id="IPR018979">
    <property type="entry name" value="FERM_N"/>
</dbReference>
<dbReference type="Proteomes" id="UP000094527">
    <property type="component" value="Unassembled WGS sequence"/>
</dbReference>
<evidence type="ECO:0000256" key="7">
    <source>
        <dbReference type="ARBA" id="ARBA00022912"/>
    </source>
</evidence>
<evidence type="ECO:0000256" key="1">
    <source>
        <dbReference type="ARBA" id="ARBA00004245"/>
    </source>
</evidence>
<sequence length="1140" mass="128101">MFEKSRRSFISGARGTYRVRDSSVDISATAAASASSSTSTCGNNNNINVSNGNGISTVVGPTPSSGSTFRQYTGKIGRAGKKLSVTVIFLDDTQHTFEVEKSAKGSVLLEKVFQHLELIEKDYFGLQFDELLPPPDVIYPLSNPHLRWVEASKLLKKQIRFVKPPSYKRTSILSTSSTNKSHVKGRAPASSLNPVATVYFRVKFFVEDPSKLHEEYTRYHVYLQMRKDINENRLLVSPQTNCILASYAAQSELGDFDDSQHDHEGRYFQRLNVRINGPNLEDVLRKICELHKLHHGQTPADAEFNYLDHIKKLDAYGVSFHKVMDNAGKDIELGVSAAGVSVYHNCLKINTFCWSKITKIAFKRKQFFIQLRREMSEDYDTLLLFNCYSYRSCKNLWKCCVEHHAFFRLRTPPPPNLPALSLFGFGSRFHYTGKTEYQTREDASRSLSRVRRTFFRSHSKRILINKQNGTPVLDSRRNTVEMERMNGNDNKENICQQQQQQQQQQQPPPSNQSSYHNNEMILSQNENLQVYHNQSNGNANGISVEPNGLEAYGIVSLKESKIEAWSMMTNKSTTATATNGGMKGSGVAERHKLTLPLDSTSKSHVKCRYQEQPRMAWAEQQLSDDEGGFLDSNVTQCHTTSHINGMGMEQTRSAGQAAAIILSAAAAISTPHISKGIAFVDDDENSLSDDGTISIRLEPDTHGKFGFNVKGGYDMGCPVLVSRVAPGTPADQCYPRLNEGDQIIQINGKDTSTMVHSDVVSAIRHAASVKKSLVLRVRQNVYTADDYEEPPFQYVPDVPILSMASARGGPTDIQSPLASSMLLLAEAIETDISSQFELLTRKKPEMTCDAAKLPENNSKNRYRDISPYDGTRVKLMNCPTGDYINANHIKMEIPFSGIVNRYIAAQGPLSSTTGDFWVMTWESQSPLIVMLTSLCERGRMKCFQYWPEQLNSPIVYHNIQVTTVVVKNSNHWIHREFSLMHVQTKEERTVVQLQYESWPDHGCPEDIDSFIRFMDQVRLFRAGSVDPIIVHCSAGIGRTGVLILMETAENLIESNQPVYPLDIVSRMREQRPLMIQTSSQYRFVCEAVLKVYQTGKVRPNPEFCLTPPTSTPLSPLSVSTSGPPTSRNFTSWFTSAKIFN</sequence>
<feature type="domain" description="FERM" evidence="13">
    <location>
        <begin position="83"/>
        <end position="411"/>
    </location>
</feature>
<keyword evidence="16" id="KW-1185">Reference proteome</keyword>
<dbReference type="InterPro" id="IPR011993">
    <property type="entry name" value="PH-like_dom_sf"/>
</dbReference>
<dbReference type="OMA" id="MIRECRH"/>
<evidence type="ECO:0000259" key="12">
    <source>
        <dbReference type="PROSITE" id="PS50056"/>
    </source>
</evidence>
<dbReference type="InterPro" id="IPR000299">
    <property type="entry name" value="FERM_domain"/>
</dbReference>
<organism evidence="15 16">
    <name type="scientific">Orchesella cincta</name>
    <name type="common">Springtail</name>
    <name type="synonym">Podura cincta</name>
    <dbReference type="NCBI Taxonomy" id="48709"/>
    <lineage>
        <taxon>Eukaryota</taxon>
        <taxon>Metazoa</taxon>
        <taxon>Ecdysozoa</taxon>
        <taxon>Arthropoda</taxon>
        <taxon>Hexapoda</taxon>
        <taxon>Collembola</taxon>
        <taxon>Entomobryomorpha</taxon>
        <taxon>Entomobryoidea</taxon>
        <taxon>Orchesellidae</taxon>
        <taxon>Orchesellinae</taxon>
        <taxon>Orchesella</taxon>
    </lineage>
</organism>
<dbReference type="InterPro" id="IPR029021">
    <property type="entry name" value="Prot-tyrosine_phosphatase-like"/>
</dbReference>
<name>A0A1D2MYD1_ORCCI</name>
<dbReference type="PANTHER" id="PTHR45706">
    <property type="entry name" value="TYROSINE-PROTEIN PHOSPHATASE"/>
    <property type="match status" value="1"/>
</dbReference>
<evidence type="ECO:0000256" key="9">
    <source>
        <dbReference type="ARBA" id="ARBA00023212"/>
    </source>
</evidence>
<dbReference type="Gene3D" id="3.10.20.90">
    <property type="entry name" value="Phosphatidylinositol 3-kinase Catalytic Subunit, Chain A, domain 1"/>
    <property type="match status" value="1"/>
</dbReference>
<dbReference type="PRINTS" id="PR00700">
    <property type="entry name" value="PRTYPHPHTASE"/>
</dbReference>
<dbReference type="GO" id="GO:0071944">
    <property type="term" value="C:cell periphery"/>
    <property type="evidence" value="ECO:0007669"/>
    <property type="project" value="UniProtKB-ARBA"/>
</dbReference>
<dbReference type="SMART" id="SM01196">
    <property type="entry name" value="FERM_C"/>
    <property type="match status" value="1"/>
</dbReference>
<proteinExistence type="inferred from homology"/>
<dbReference type="GO" id="GO:0070161">
    <property type="term" value="C:anchoring junction"/>
    <property type="evidence" value="ECO:0007669"/>
    <property type="project" value="UniProtKB-SubCell"/>
</dbReference>
<dbReference type="PROSITE" id="PS50106">
    <property type="entry name" value="PDZ"/>
    <property type="match status" value="1"/>
</dbReference>
<evidence type="ECO:0000313" key="15">
    <source>
        <dbReference type="EMBL" id="ODM97665.1"/>
    </source>
</evidence>
<feature type="domain" description="Tyrosine specific protein phosphatases" evidence="12">
    <location>
        <begin position="1011"/>
        <end position="1082"/>
    </location>
</feature>
<dbReference type="InterPro" id="IPR041783">
    <property type="entry name" value="PTPN3/4_FERM_C"/>
</dbReference>
<dbReference type="PROSITE" id="PS50057">
    <property type="entry name" value="FERM_3"/>
    <property type="match status" value="1"/>
</dbReference>
<evidence type="ECO:0000256" key="8">
    <source>
        <dbReference type="ARBA" id="ARBA00022949"/>
    </source>
</evidence>
<evidence type="ECO:0000259" key="13">
    <source>
        <dbReference type="PROSITE" id="PS50057"/>
    </source>
</evidence>
<dbReference type="PROSITE" id="PS00383">
    <property type="entry name" value="TYR_PHOSPHATASE_1"/>
    <property type="match status" value="1"/>
</dbReference>
<dbReference type="PANTHER" id="PTHR45706:SF4">
    <property type="entry name" value="TYROSINE-PROTEIN PHOSPHATASE"/>
    <property type="match status" value="1"/>
</dbReference>
<dbReference type="SMART" id="SM00295">
    <property type="entry name" value="B41"/>
    <property type="match status" value="1"/>
</dbReference>
<dbReference type="OrthoDB" id="5854685at2759"/>
<dbReference type="SMART" id="SM00194">
    <property type="entry name" value="PTPc"/>
    <property type="match status" value="1"/>
</dbReference>
<dbReference type="Pfam" id="PF00102">
    <property type="entry name" value="Y_phosphatase"/>
    <property type="match status" value="1"/>
</dbReference>
<dbReference type="PROSITE" id="PS50055">
    <property type="entry name" value="TYR_PHOSPHATASE_PTP"/>
    <property type="match status" value="1"/>
</dbReference>
<dbReference type="PROSITE" id="PS50056">
    <property type="entry name" value="TYR_PHOSPHATASE_2"/>
    <property type="match status" value="1"/>
</dbReference>
<feature type="domain" description="PDZ" evidence="14">
    <location>
        <begin position="694"/>
        <end position="778"/>
    </location>
</feature>
<dbReference type="CDD" id="cd14473">
    <property type="entry name" value="FERM_B-lobe"/>
    <property type="match status" value="1"/>
</dbReference>
<dbReference type="GO" id="GO:0004725">
    <property type="term" value="F:protein tyrosine phosphatase activity"/>
    <property type="evidence" value="ECO:0007669"/>
    <property type="project" value="UniProtKB-EC"/>
</dbReference>
<dbReference type="InterPro" id="IPR003595">
    <property type="entry name" value="Tyr_Pase_cat"/>
</dbReference>
<dbReference type="CDD" id="cd13189">
    <property type="entry name" value="FERM_C_PTPN4_PTPN3_like"/>
    <property type="match status" value="1"/>
</dbReference>
<dbReference type="EMBL" id="LJIJ01000422">
    <property type="protein sequence ID" value="ODM97665.1"/>
    <property type="molecule type" value="Genomic_DNA"/>
</dbReference>